<proteinExistence type="predicted"/>
<evidence type="ECO:0000313" key="3">
    <source>
        <dbReference type="EMBL" id="EGC33898.1"/>
    </source>
</evidence>
<sequence>MGIFFKKNNTIENFLTMDSKISKMQSKIKASKDFHYGIYSKVIFFSIIIEIFLLSISYAKSLSCNTLVDNALCYVNSVVFSIIIYITIKLYRFLFRTLIKYYKNQLGELNFSLEKLLDDKKLQSDFDNIKKVMEKYERAIKKKENNNRVTHEHQPQQPQPEQLQKTPQPEKPEHPQYEQPQILNQRVHKNILSEEINTILGELKVIDSNLSNFKFLRSLETHQLDFLIINVVNCAVYFDNVSDDVKTISSLIVSKVFSQAYFDPNIPKEYIDKIELAIEKLYLIIANCKKHRHYQIEGAVSVFKDLAISLYKNKSNGKINDMVIIDMVWCSTLDLFEEFGSYLEVYNQLHYEIYYIICNYFHFTSDSIRSEHFKRFMDISKLRG</sequence>
<name>F0ZQ83_DICPU</name>
<dbReference type="GeneID" id="10502767"/>
<dbReference type="OrthoDB" id="20953at2759"/>
<feature type="compositionally biased region" description="Basic and acidic residues" evidence="1">
    <location>
        <begin position="143"/>
        <end position="154"/>
    </location>
</feature>
<dbReference type="GO" id="GO:0071782">
    <property type="term" value="C:endoplasmic reticulum tubular network"/>
    <property type="evidence" value="ECO:0000318"/>
    <property type="project" value="GO_Central"/>
</dbReference>
<feature type="compositionally biased region" description="Low complexity" evidence="1">
    <location>
        <begin position="155"/>
        <end position="167"/>
    </location>
</feature>
<feature type="transmembrane region" description="Helical" evidence="2">
    <location>
        <begin position="71"/>
        <end position="91"/>
    </location>
</feature>
<dbReference type="PANTHER" id="PTHR22166:SF12">
    <property type="entry name" value="ENDOPLASMIC RETICULUM JUNCTION FORMATION PROTEIN LUNAPARK"/>
    <property type="match status" value="1"/>
</dbReference>
<evidence type="ECO:0000256" key="1">
    <source>
        <dbReference type="SAM" id="MobiDB-lite"/>
    </source>
</evidence>
<keyword evidence="2" id="KW-0812">Transmembrane</keyword>
<dbReference type="KEGG" id="dpp:DICPUDRAFT_80347"/>
<keyword evidence="4" id="KW-1185">Reference proteome</keyword>
<evidence type="ECO:0000256" key="2">
    <source>
        <dbReference type="SAM" id="Phobius"/>
    </source>
</evidence>
<dbReference type="EMBL" id="GL871121">
    <property type="protein sequence ID" value="EGC33898.1"/>
    <property type="molecule type" value="Genomic_DNA"/>
</dbReference>
<reference evidence="4" key="1">
    <citation type="journal article" date="2011" name="Genome Biol.">
        <title>Comparative genomics of the social amoebae Dictyostelium discoideum and Dictyostelium purpureum.</title>
        <authorList>
            <consortium name="US DOE Joint Genome Institute (JGI-PGF)"/>
            <person name="Sucgang R."/>
            <person name="Kuo A."/>
            <person name="Tian X."/>
            <person name="Salerno W."/>
            <person name="Parikh A."/>
            <person name="Feasley C.L."/>
            <person name="Dalin E."/>
            <person name="Tu H."/>
            <person name="Huang E."/>
            <person name="Barry K."/>
            <person name="Lindquist E."/>
            <person name="Shapiro H."/>
            <person name="Bruce D."/>
            <person name="Schmutz J."/>
            <person name="Salamov A."/>
            <person name="Fey P."/>
            <person name="Gaudet P."/>
            <person name="Anjard C."/>
            <person name="Babu M.M."/>
            <person name="Basu S."/>
            <person name="Bushmanova Y."/>
            <person name="van der Wel H."/>
            <person name="Katoh-Kurasawa M."/>
            <person name="Dinh C."/>
            <person name="Coutinho P.M."/>
            <person name="Saito T."/>
            <person name="Elias M."/>
            <person name="Schaap P."/>
            <person name="Kay R.R."/>
            <person name="Henrissat B."/>
            <person name="Eichinger L."/>
            <person name="Rivero F."/>
            <person name="Putnam N.H."/>
            <person name="West C.M."/>
            <person name="Loomis W.F."/>
            <person name="Chisholm R.L."/>
            <person name="Shaulsky G."/>
            <person name="Strassmann J.E."/>
            <person name="Queller D.C."/>
            <person name="Kuspa A."/>
            <person name="Grigoriev I.V."/>
        </authorList>
    </citation>
    <scope>NUCLEOTIDE SEQUENCE [LARGE SCALE GENOMIC DNA]</scope>
    <source>
        <strain evidence="4">QSDP1</strain>
    </source>
</reference>
<keyword evidence="2" id="KW-0472">Membrane</keyword>
<dbReference type="AlphaFoldDB" id="F0ZQ83"/>
<dbReference type="PANTHER" id="PTHR22166">
    <property type="entry name" value="ENDOPLASMIC RETICULUM JUNCTION FORMATION PROTEIN LUNAPARK"/>
    <property type="match status" value="1"/>
</dbReference>
<feature type="transmembrane region" description="Helical" evidence="2">
    <location>
        <begin position="38"/>
        <end position="59"/>
    </location>
</feature>
<dbReference type="GO" id="GO:0071786">
    <property type="term" value="P:endoplasmic reticulum tubular network organization"/>
    <property type="evidence" value="ECO:0000318"/>
    <property type="project" value="GO_Central"/>
</dbReference>
<feature type="region of interest" description="Disordered" evidence="1">
    <location>
        <begin position="143"/>
        <end position="177"/>
    </location>
</feature>
<evidence type="ECO:0000313" key="4">
    <source>
        <dbReference type="Proteomes" id="UP000001064"/>
    </source>
</evidence>
<keyword evidence="2" id="KW-1133">Transmembrane helix</keyword>
<gene>
    <name evidence="3" type="ORF">DICPUDRAFT_80347</name>
</gene>
<dbReference type="InterPro" id="IPR040115">
    <property type="entry name" value="Lnp"/>
</dbReference>
<dbReference type="VEuPathDB" id="AmoebaDB:DICPUDRAFT_80347"/>
<accession>F0ZQ83</accession>
<dbReference type="InParanoid" id="F0ZQ83"/>
<dbReference type="Proteomes" id="UP000001064">
    <property type="component" value="Unassembled WGS sequence"/>
</dbReference>
<dbReference type="RefSeq" id="XP_003289581.1">
    <property type="nucleotide sequence ID" value="XM_003289533.1"/>
</dbReference>
<organism evidence="3 4">
    <name type="scientific">Dictyostelium purpureum</name>
    <name type="common">Slime mold</name>
    <dbReference type="NCBI Taxonomy" id="5786"/>
    <lineage>
        <taxon>Eukaryota</taxon>
        <taxon>Amoebozoa</taxon>
        <taxon>Evosea</taxon>
        <taxon>Eumycetozoa</taxon>
        <taxon>Dictyostelia</taxon>
        <taxon>Dictyosteliales</taxon>
        <taxon>Dictyosteliaceae</taxon>
        <taxon>Dictyostelium</taxon>
    </lineage>
</organism>
<protein>
    <submittedName>
        <fullName evidence="3">Uncharacterized protein</fullName>
    </submittedName>
</protein>